<feature type="region of interest" description="Disordered" evidence="1">
    <location>
        <begin position="226"/>
        <end position="245"/>
    </location>
</feature>
<accession>A0A0C9TYN0</accession>
<protein>
    <submittedName>
        <fullName evidence="2">Uncharacterized protein</fullName>
    </submittedName>
</protein>
<gene>
    <name evidence="2" type="ORF">M422DRAFT_262165</name>
</gene>
<dbReference type="HOGENOM" id="CLU_052551_0_0_1"/>
<dbReference type="AlphaFoldDB" id="A0A0C9TYN0"/>
<evidence type="ECO:0000313" key="2">
    <source>
        <dbReference type="EMBL" id="KIJ35578.1"/>
    </source>
</evidence>
<evidence type="ECO:0000313" key="3">
    <source>
        <dbReference type="Proteomes" id="UP000054279"/>
    </source>
</evidence>
<feature type="compositionally biased region" description="Basic and acidic residues" evidence="1">
    <location>
        <begin position="291"/>
        <end position="302"/>
    </location>
</feature>
<feature type="compositionally biased region" description="Basic and acidic residues" evidence="1">
    <location>
        <begin position="337"/>
        <end position="346"/>
    </location>
</feature>
<dbReference type="Proteomes" id="UP000054279">
    <property type="component" value="Unassembled WGS sequence"/>
</dbReference>
<feature type="compositionally biased region" description="Polar residues" evidence="1">
    <location>
        <begin position="235"/>
        <end position="245"/>
    </location>
</feature>
<proteinExistence type="predicted"/>
<feature type="region of interest" description="Disordered" evidence="1">
    <location>
        <begin position="291"/>
        <end position="346"/>
    </location>
</feature>
<evidence type="ECO:0000256" key="1">
    <source>
        <dbReference type="SAM" id="MobiDB-lite"/>
    </source>
</evidence>
<keyword evidence="3" id="KW-1185">Reference proteome</keyword>
<name>A0A0C9TYN0_SPHS4</name>
<sequence length="346" mass="38374">MVFGRFYMRGKYDMQVEAIHICKYDNASALILRAFSPRVTISGYVVQEVQQLENGTKLVLINSMGFVRDEFHTLTVFGAMAPNDRWPITPPTPKALSPIQITGFIDCIDSKKRVAELANTARIQAAMLRHPHQQHVTEVGEIAPIEADAEWRYQNSTVSLSSVTPHSTAYPIPFPLLPPSCAPGEPRPIDTGYHYPEFPYPAPLDAFGEIKAHAMVDPNNIAETGCASRPEDISSESNLSLEFPYPSSQAKALRSVSARSDDEDEGAGSSKKPIINDDIVYLEDIPIAVADKVRRSPRKQQDAPKTPSSRSSKRIKQMYASQKTLDAFVTPKNKCKTRGEGSNRRK</sequence>
<reference evidence="2 3" key="1">
    <citation type="submission" date="2014-06" db="EMBL/GenBank/DDBJ databases">
        <title>Evolutionary Origins and Diversification of the Mycorrhizal Mutualists.</title>
        <authorList>
            <consortium name="DOE Joint Genome Institute"/>
            <consortium name="Mycorrhizal Genomics Consortium"/>
            <person name="Kohler A."/>
            <person name="Kuo A."/>
            <person name="Nagy L.G."/>
            <person name="Floudas D."/>
            <person name="Copeland A."/>
            <person name="Barry K.W."/>
            <person name="Cichocki N."/>
            <person name="Veneault-Fourrey C."/>
            <person name="LaButti K."/>
            <person name="Lindquist E.A."/>
            <person name="Lipzen A."/>
            <person name="Lundell T."/>
            <person name="Morin E."/>
            <person name="Murat C."/>
            <person name="Riley R."/>
            <person name="Ohm R."/>
            <person name="Sun H."/>
            <person name="Tunlid A."/>
            <person name="Henrissat B."/>
            <person name="Grigoriev I.V."/>
            <person name="Hibbett D.S."/>
            <person name="Martin F."/>
        </authorList>
    </citation>
    <scope>NUCLEOTIDE SEQUENCE [LARGE SCALE GENOMIC DNA]</scope>
    <source>
        <strain evidence="2 3">SS14</strain>
    </source>
</reference>
<feature type="region of interest" description="Disordered" evidence="1">
    <location>
        <begin position="252"/>
        <end position="272"/>
    </location>
</feature>
<organism evidence="2 3">
    <name type="scientific">Sphaerobolus stellatus (strain SS14)</name>
    <dbReference type="NCBI Taxonomy" id="990650"/>
    <lineage>
        <taxon>Eukaryota</taxon>
        <taxon>Fungi</taxon>
        <taxon>Dikarya</taxon>
        <taxon>Basidiomycota</taxon>
        <taxon>Agaricomycotina</taxon>
        <taxon>Agaricomycetes</taxon>
        <taxon>Phallomycetidae</taxon>
        <taxon>Geastrales</taxon>
        <taxon>Sphaerobolaceae</taxon>
        <taxon>Sphaerobolus</taxon>
    </lineage>
</organism>
<dbReference type="EMBL" id="KN837187">
    <property type="protein sequence ID" value="KIJ35578.1"/>
    <property type="molecule type" value="Genomic_DNA"/>
</dbReference>